<dbReference type="GO" id="GO:0000839">
    <property type="term" value="C:Hrd1p ubiquitin ligase ERAD-L complex"/>
    <property type="evidence" value="ECO:0007669"/>
    <property type="project" value="EnsemblFungi"/>
</dbReference>
<dbReference type="PANTHER" id="PTHR12710">
    <property type="entry name" value="NUCLEAR PROTEIN LOCALIZATION 4"/>
    <property type="match status" value="1"/>
</dbReference>
<dbReference type="InterPro" id="IPR007716">
    <property type="entry name" value="NPL4_Zn-bd_put"/>
</dbReference>
<evidence type="ECO:0000313" key="10">
    <source>
        <dbReference type="Proteomes" id="UP000189580"/>
    </source>
</evidence>
<dbReference type="InterPro" id="IPR007717">
    <property type="entry name" value="NPL4_C"/>
</dbReference>
<protein>
    <recommendedName>
        <fullName evidence="4">Nuclear protein localization protein 4</fullName>
    </recommendedName>
</protein>
<organism evidence="9 10">
    <name type="scientific">Sugiyamaella lignohabitans</name>
    <dbReference type="NCBI Taxonomy" id="796027"/>
    <lineage>
        <taxon>Eukaryota</taxon>
        <taxon>Fungi</taxon>
        <taxon>Dikarya</taxon>
        <taxon>Ascomycota</taxon>
        <taxon>Saccharomycotina</taxon>
        <taxon>Dipodascomycetes</taxon>
        <taxon>Dipodascales</taxon>
        <taxon>Trichomonascaceae</taxon>
        <taxon>Sugiyamaella</taxon>
    </lineage>
</organism>
<dbReference type="GO" id="GO:0051028">
    <property type="term" value="P:mRNA transport"/>
    <property type="evidence" value="ECO:0007669"/>
    <property type="project" value="UniProtKB-KW"/>
</dbReference>
<dbReference type="CDD" id="cd08061">
    <property type="entry name" value="MPN_NPL4"/>
    <property type="match status" value="1"/>
</dbReference>
<dbReference type="Proteomes" id="UP000189580">
    <property type="component" value="Chromosome d"/>
</dbReference>
<dbReference type="GO" id="GO:0099638">
    <property type="term" value="P:endosome to plasma membrane protein transport"/>
    <property type="evidence" value="ECO:0007669"/>
    <property type="project" value="EnsemblFungi"/>
</dbReference>
<dbReference type="GO" id="GO:0031965">
    <property type="term" value="C:nuclear membrane"/>
    <property type="evidence" value="ECO:0007669"/>
    <property type="project" value="UniProtKB-SubCell"/>
</dbReference>
<dbReference type="Pfam" id="PF05021">
    <property type="entry name" value="NPL4"/>
    <property type="match status" value="2"/>
</dbReference>
<dbReference type="PANTHER" id="PTHR12710:SF0">
    <property type="entry name" value="NUCLEAR PROTEIN LOCALIZATION PROTEIN 4 HOMOLOG"/>
    <property type="match status" value="1"/>
</dbReference>
<keyword evidence="5" id="KW-0813">Transport</keyword>
<dbReference type="GO" id="GO:0030894">
    <property type="term" value="C:replisome"/>
    <property type="evidence" value="ECO:0007669"/>
    <property type="project" value="EnsemblFungi"/>
</dbReference>
<dbReference type="GO" id="GO:0030970">
    <property type="term" value="P:retrograde protein transport, ER to cytosol"/>
    <property type="evidence" value="ECO:0007669"/>
    <property type="project" value="EnsemblFungi"/>
</dbReference>
<comment type="similarity">
    <text evidence="3">Belongs to the NPL4 family.</text>
</comment>
<evidence type="ECO:0000259" key="8">
    <source>
        <dbReference type="PROSITE" id="PS50249"/>
    </source>
</evidence>
<dbReference type="GO" id="GO:0070651">
    <property type="term" value="P:nonfunctional rRNA decay"/>
    <property type="evidence" value="ECO:0007669"/>
    <property type="project" value="EnsemblFungi"/>
</dbReference>
<dbReference type="Pfam" id="PF05020">
    <property type="entry name" value="zf-NPL4"/>
    <property type="match status" value="1"/>
</dbReference>
<keyword evidence="10" id="KW-1185">Reference proteome</keyword>
<dbReference type="GO" id="GO:0072671">
    <property type="term" value="P:mitochondria-associated ubiquitin-dependent protein catabolic process"/>
    <property type="evidence" value="ECO:0007669"/>
    <property type="project" value="EnsemblFungi"/>
</dbReference>
<feature type="domain" description="MPN" evidence="8">
    <location>
        <begin position="119"/>
        <end position="289"/>
    </location>
</feature>
<dbReference type="GO" id="GO:0036266">
    <property type="term" value="C:Cdc48p-Npl4p-Vms1p AAA ATPase complex"/>
    <property type="evidence" value="ECO:0007669"/>
    <property type="project" value="EnsemblFungi"/>
</dbReference>
<evidence type="ECO:0000313" key="9">
    <source>
        <dbReference type="EMBL" id="ANB13915.1"/>
    </source>
</evidence>
<evidence type="ECO:0000256" key="1">
    <source>
        <dbReference type="ARBA" id="ARBA00004335"/>
    </source>
</evidence>
<dbReference type="GO" id="GO:0000837">
    <property type="term" value="C:Doa10p ubiquitin ligase complex"/>
    <property type="evidence" value="ECO:0007669"/>
    <property type="project" value="EnsemblFungi"/>
</dbReference>
<feature type="region of interest" description="Disordered" evidence="7">
    <location>
        <begin position="48"/>
        <end position="67"/>
    </location>
</feature>
<dbReference type="PROSITE" id="PS50249">
    <property type="entry name" value="MPN"/>
    <property type="match status" value="1"/>
</dbReference>
<dbReference type="OrthoDB" id="10251089at2759"/>
<evidence type="ECO:0000256" key="2">
    <source>
        <dbReference type="ARBA" id="ARBA00004556"/>
    </source>
</evidence>
<sequence>MCRHGDKGMCDYCMPLEPFDSGYQQEKNIKHLSYHAYLRKLNADSNKSSIANGHGGTKGTRSGVAGSSSSYMSPLSEPFFGVAKNCPSGHPPWPQGICSKCQPSAITLQQQQFRMVDHVEFADSSIVNSFIESWRLTGAQRIGYLYGRYVPYEVVPLGIKAVVEAIYEPPQSDEIDGVSLTLPWNEESLVDRVAAGLSADNSTSASGSTTGSTTGSASGSQSGSGQHTLGLQKIGVIYTDLLDAGKGDGSVVCKRHVDSYFLSSLEIAFAADLQNQHPNPSRWSDTGNFSSKFVTCVITGNSKGEIDISSYQVSTNAEAMRKADLIEPSANPSVMRIKEPTKTRYVPEIFYKRVNEYKLTVSENAKPAFPVEYLLVTLTHGFPDSPKPLLTSPTPFPIENRQHVGVLQDFRAIANHLNLKTGTSINNQTELSSDMSRISDFHLLVYLVGLGILSSDEEKLLLRAAASHSPDDGYLLTQTPGWQTLLTITRESV</sequence>
<dbReference type="GO" id="GO:0051228">
    <property type="term" value="P:mitotic spindle disassembly"/>
    <property type="evidence" value="ECO:0007669"/>
    <property type="project" value="EnsemblFungi"/>
</dbReference>
<proteinExistence type="inferred from homology"/>
<dbReference type="GO" id="GO:0048471">
    <property type="term" value="C:perinuclear region of cytoplasm"/>
    <property type="evidence" value="ECO:0007669"/>
    <property type="project" value="UniProtKB-SubCell"/>
</dbReference>
<dbReference type="GeneID" id="30037044"/>
<evidence type="ECO:0000256" key="6">
    <source>
        <dbReference type="ARBA" id="ARBA00023010"/>
    </source>
</evidence>
<dbReference type="GO" id="GO:0072665">
    <property type="term" value="P:protein localization to vacuole"/>
    <property type="evidence" value="ECO:0007669"/>
    <property type="project" value="EnsemblFungi"/>
</dbReference>
<dbReference type="GO" id="GO:0031625">
    <property type="term" value="F:ubiquitin protein ligase binding"/>
    <property type="evidence" value="ECO:0007669"/>
    <property type="project" value="TreeGrafter"/>
</dbReference>
<accession>A0A167ECU0</accession>
<evidence type="ECO:0000256" key="5">
    <source>
        <dbReference type="ARBA" id="ARBA00022816"/>
    </source>
</evidence>
<dbReference type="AlphaFoldDB" id="A0A167ECU0"/>
<reference evidence="9 10" key="1">
    <citation type="submission" date="2016-02" db="EMBL/GenBank/DDBJ databases">
        <title>Complete genome sequence and transcriptome regulation of the pentose utilising yeast Sugiyamaella lignohabitans.</title>
        <authorList>
            <person name="Bellasio M."/>
            <person name="Peymann A."/>
            <person name="Valli M."/>
            <person name="Sipitzky M."/>
            <person name="Graf A."/>
            <person name="Sauer M."/>
            <person name="Marx H."/>
            <person name="Mattanovich D."/>
        </authorList>
    </citation>
    <scope>NUCLEOTIDE SEQUENCE [LARGE SCALE GENOMIC DNA]</scope>
    <source>
        <strain evidence="9 10">CBS 10342</strain>
    </source>
</reference>
<name>A0A167ECU0_9ASCO</name>
<dbReference type="InterPro" id="IPR037518">
    <property type="entry name" value="MPN"/>
</dbReference>
<evidence type="ECO:0000256" key="3">
    <source>
        <dbReference type="ARBA" id="ARBA00011025"/>
    </source>
</evidence>
<dbReference type="PIRSF" id="PIRSF010052">
    <property type="entry name" value="Polyub_prc_Npl4"/>
    <property type="match status" value="1"/>
</dbReference>
<dbReference type="GO" id="GO:0036435">
    <property type="term" value="F:K48-linked polyubiquitin modification-dependent protein binding"/>
    <property type="evidence" value="ECO:0007669"/>
    <property type="project" value="EnsemblFungi"/>
</dbReference>
<dbReference type="RefSeq" id="XP_018736392.1">
    <property type="nucleotide sequence ID" value="XM_018881966.1"/>
</dbReference>
<dbReference type="GO" id="GO:0006274">
    <property type="term" value="P:DNA replication termination"/>
    <property type="evidence" value="ECO:0007669"/>
    <property type="project" value="EnsemblFungi"/>
</dbReference>
<dbReference type="GO" id="GO:0043130">
    <property type="term" value="F:ubiquitin binding"/>
    <property type="evidence" value="ECO:0007669"/>
    <property type="project" value="TreeGrafter"/>
</dbReference>
<dbReference type="KEGG" id="slb:AWJ20_4866"/>
<feature type="compositionally biased region" description="Low complexity" evidence="7">
    <location>
        <begin position="202"/>
        <end position="226"/>
    </location>
</feature>
<gene>
    <name evidence="9" type="primary">NPL4</name>
    <name evidence="9" type="ORF">AWJ20_4866</name>
</gene>
<keyword evidence="6" id="KW-0653">Protein transport</keyword>
<dbReference type="InterPro" id="IPR016563">
    <property type="entry name" value="Npl4"/>
</dbReference>
<comment type="subcellular location">
    <subcellularLocation>
        <location evidence="2">Cytoplasm</location>
        <location evidence="2">Perinuclear region</location>
    </subcellularLocation>
    <subcellularLocation>
        <location evidence="1">Nucleus membrane</location>
        <topology evidence="1">Peripheral membrane protein</topology>
        <orientation evidence="1">Cytoplasmic side</orientation>
    </subcellularLocation>
</comment>
<dbReference type="GO" id="GO:0071629">
    <property type="term" value="P:cytoplasm protein quality control by the ubiquitin-proteasome system"/>
    <property type="evidence" value="ECO:0007669"/>
    <property type="project" value="EnsemblFungi"/>
</dbReference>
<dbReference type="GO" id="GO:1990112">
    <property type="term" value="C:RQC complex"/>
    <property type="evidence" value="ECO:0007669"/>
    <property type="project" value="EnsemblFungi"/>
</dbReference>
<keyword evidence="6" id="KW-0811">Translocation</keyword>
<dbReference type="GO" id="GO:0034098">
    <property type="term" value="C:VCP-NPL4-UFD1 AAA ATPase complex"/>
    <property type="evidence" value="ECO:0007669"/>
    <property type="project" value="EnsemblFungi"/>
</dbReference>
<dbReference type="GO" id="GO:1990116">
    <property type="term" value="P:ribosome-associated ubiquitin-dependent protein catabolic process"/>
    <property type="evidence" value="ECO:0007669"/>
    <property type="project" value="EnsemblFungi"/>
</dbReference>
<dbReference type="GO" id="GO:1900182">
    <property type="term" value="P:positive regulation of protein localization to nucleus"/>
    <property type="evidence" value="ECO:0007669"/>
    <property type="project" value="EnsemblFungi"/>
</dbReference>
<dbReference type="EMBL" id="CP014502">
    <property type="protein sequence ID" value="ANB13915.1"/>
    <property type="molecule type" value="Genomic_DNA"/>
</dbReference>
<keyword evidence="5" id="KW-0509">mRNA transport</keyword>
<evidence type="ECO:0000256" key="7">
    <source>
        <dbReference type="SAM" id="MobiDB-lite"/>
    </source>
</evidence>
<feature type="region of interest" description="Disordered" evidence="7">
    <location>
        <begin position="199"/>
        <end position="226"/>
    </location>
</feature>
<evidence type="ECO:0000256" key="4">
    <source>
        <dbReference type="ARBA" id="ARBA00019709"/>
    </source>
</evidence>